<name>A0A1M5G5F0_9FLAO</name>
<feature type="compositionally biased region" description="Basic and acidic residues" evidence="1">
    <location>
        <begin position="17"/>
        <end position="28"/>
    </location>
</feature>
<reference evidence="3" key="1">
    <citation type="submission" date="2016-11" db="EMBL/GenBank/DDBJ databases">
        <authorList>
            <person name="Varghese N."/>
            <person name="Submissions S."/>
        </authorList>
    </citation>
    <scope>NUCLEOTIDE SEQUENCE [LARGE SCALE GENOMIC DNA]</scope>
    <source>
        <strain evidence="3">DSM 17539</strain>
    </source>
</reference>
<evidence type="ECO:0000313" key="3">
    <source>
        <dbReference type="Proteomes" id="UP000184406"/>
    </source>
</evidence>
<evidence type="ECO:0000256" key="1">
    <source>
        <dbReference type="SAM" id="MobiDB-lite"/>
    </source>
</evidence>
<dbReference type="AlphaFoldDB" id="A0A1M5G5F0"/>
<feature type="region of interest" description="Disordered" evidence="1">
    <location>
        <begin position="1"/>
        <end position="38"/>
    </location>
</feature>
<evidence type="ECO:0000313" key="2">
    <source>
        <dbReference type="EMBL" id="SHF98884.1"/>
    </source>
</evidence>
<organism evidence="2 3">
    <name type="scientific">Arenibacter palladensis</name>
    <dbReference type="NCBI Taxonomy" id="237373"/>
    <lineage>
        <taxon>Bacteria</taxon>
        <taxon>Pseudomonadati</taxon>
        <taxon>Bacteroidota</taxon>
        <taxon>Flavobacteriia</taxon>
        <taxon>Flavobacteriales</taxon>
        <taxon>Flavobacteriaceae</taxon>
        <taxon>Arenibacter</taxon>
    </lineage>
</organism>
<feature type="compositionally biased region" description="Basic residues" evidence="1">
    <location>
        <begin position="29"/>
        <end position="38"/>
    </location>
</feature>
<keyword evidence="3" id="KW-1185">Reference proteome</keyword>
<accession>A0A1M5G5F0</accession>
<sequence>MGKCGNDGIAISHKAKAKSEEEREERKEKRGKRNGVMC</sequence>
<gene>
    <name evidence="2" type="ORF">SAMN03080594_110115</name>
</gene>
<dbReference type="Proteomes" id="UP000184406">
    <property type="component" value="Unassembled WGS sequence"/>
</dbReference>
<proteinExistence type="predicted"/>
<dbReference type="EMBL" id="FQUX01000010">
    <property type="protein sequence ID" value="SHF98884.1"/>
    <property type="molecule type" value="Genomic_DNA"/>
</dbReference>
<protein>
    <submittedName>
        <fullName evidence="2">Uncharacterized protein</fullName>
    </submittedName>
</protein>